<dbReference type="GO" id="GO:0003700">
    <property type="term" value="F:DNA-binding transcription factor activity"/>
    <property type="evidence" value="ECO:0007669"/>
    <property type="project" value="TreeGrafter"/>
</dbReference>
<comment type="caution">
    <text evidence="5">The sequence shown here is derived from an EMBL/GenBank/DDBJ whole genome shotgun (WGS) entry which is preliminary data.</text>
</comment>
<organism evidence="5 6">
    <name type="scientific">Natronogracilivirga saccharolytica</name>
    <dbReference type="NCBI Taxonomy" id="2812953"/>
    <lineage>
        <taxon>Bacteria</taxon>
        <taxon>Pseudomonadati</taxon>
        <taxon>Balneolota</taxon>
        <taxon>Balneolia</taxon>
        <taxon>Balneolales</taxon>
        <taxon>Cyclonatronaceae</taxon>
        <taxon>Natronogracilivirga</taxon>
    </lineage>
</organism>
<keyword evidence="6" id="KW-1185">Reference proteome</keyword>
<name>A0A8J7UX49_9BACT</name>
<evidence type="ECO:0000313" key="6">
    <source>
        <dbReference type="Proteomes" id="UP000673975"/>
    </source>
</evidence>
<feature type="domain" description="HTH lacI-type" evidence="4">
    <location>
        <begin position="6"/>
        <end position="59"/>
    </location>
</feature>
<keyword evidence="3" id="KW-0804">Transcription</keyword>
<dbReference type="InterPro" id="IPR000843">
    <property type="entry name" value="HTH_LacI"/>
</dbReference>
<dbReference type="PANTHER" id="PTHR30146">
    <property type="entry name" value="LACI-RELATED TRANSCRIPTIONAL REPRESSOR"/>
    <property type="match status" value="1"/>
</dbReference>
<accession>A0A8J7UX49</accession>
<reference evidence="5" key="1">
    <citation type="submission" date="2021-02" db="EMBL/GenBank/DDBJ databases">
        <title>Natronogracilivirga saccharolytica gen. nov. sp. nov. a new anaerobic, haloalkiliphilic carbohydrate-fermenting bacterium from soda lake and proposing of Cyclonatronumiaceae fam. nov. in the phylum Balneolaeota.</title>
        <authorList>
            <person name="Zhilina T.N."/>
            <person name="Sorokin D.Y."/>
            <person name="Zavarzina D.G."/>
            <person name="Toshchakov S.V."/>
            <person name="Kublanov I.V."/>
        </authorList>
    </citation>
    <scope>NUCLEOTIDE SEQUENCE</scope>
    <source>
        <strain evidence="5">Z-1702</strain>
    </source>
</reference>
<dbReference type="Pfam" id="PF13377">
    <property type="entry name" value="Peripla_BP_3"/>
    <property type="match status" value="1"/>
</dbReference>
<dbReference type="PANTHER" id="PTHR30146:SF109">
    <property type="entry name" value="HTH-TYPE TRANSCRIPTIONAL REGULATOR GALS"/>
    <property type="match status" value="1"/>
</dbReference>
<dbReference type="AlphaFoldDB" id="A0A8J7UX49"/>
<keyword evidence="2 5" id="KW-0238">DNA-binding</keyword>
<dbReference type="RefSeq" id="WP_210512085.1">
    <property type="nucleotide sequence ID" value="NZ_JAFIDN010000007.1"/>
</dbReference>
<dbReference type="InterPro" id="IPR028082">
    <property type="entry name" value="Peripla_BP_I"/>
</dbReference>
<dbReference type="PROSITE" id="PS50932">
    <property type="entry name" value="HTH_LACI_2"/>
    <property type="match status" value="1"/>
</dbReference>
<dbReference type="GO" id="GO:0000976">
    <property type="term" value="F:transcription cis-regulatory region binding"/>
    <property type="evidence" value="ECO:0007669"/>
    <property type="project" value="TreeGrafter"/>
</dbReference>
<dbReference type="SUPFAM" id="SSF47413">
    <property type="entry name" value="lambda repressor-like DNA-binding domains"/>
    <property type="match status" value="1"/>
</dbReference>
<proteinExistence type="predicted"/>
<dbReference type="CDD" id="cd01392">
    <property type="entry name" value="HTH_LacI"/>
    <property type="match status" value="1"/>
</dbReference>
<evidence type="ECO:0000256" key="3">
    <source>
        <dbReference type="ARBA" id="ARBA00023163"/>
    </source>
</evidence>
<dbReference type="SUPFAM" id="SSF53822">
    <property type="entry name" value="Periplasmic binding protein-like I"/>
    <property type="match status" value="1"/>
</dbReference>
<dbReference type="Gene3D" id="3.40.50.2300">
    <property type="match status" value="2"/>
</dbReference>
<evidence type="ECO:0000313" key="5">
    <source>
        <dbReference type="EMBL" id="MBP3192924.1"/>
    </source>
</evidence>
<dbReference type="EMBL" id="JAFIDN010000007">
    <property type="protein sequence ID" value="MBP3192924.1"/>
    <property type="molecule type" value="Genomic_DNA"/>
</dbReference>
<gene>
    <name evidence="5" type="ORF">NATSA_09640</name>
</gene>
<dbReference type="Gene3D" id="1.10.260.40">
    <property type="entry name" value="lambda repressor-like DNA-binding domains"/>
    <property type="match status" value="1"/>
</dbReference>
<evidence type="ECO:0000256" key="2">
    <source>
        <dbReference type="ARBA" id="ARBA00023125"/>
    </source>
</evidence>
<evidence type="ECO:0000259" key="4">
    <source>
        <dbReference type="PROSITE" id="PS50932"/>
    </source>
</evidence>
<dbReference type="InterPro" id="IPR010982">
    <property type="entry name" value="Lambda_DNA-bd_dom_sf"/>
</dbReference>
<keyword evidence="1" id="KW-0805">Transcription regulation</keyword>
<sequence>MAKKHTIYDVARIANVAISTVSRVLNGSPYVSNDTKERVQKAIDQLDFRPQVNARKLARQEAQIIAVALPTFTTPFFNEVLKGVKDKIKDTDLDFIIYNTGSDNPEETLKTFLDRGIPDALIIFSINLDEDTRKRLLNAGIPVVLVGFKHEDFNYLYWNNYKGGYLAGEHLIKEGYQKIGMVRSHSKSPVADSRENGFRDVLVKYNLPLDENFFVKGITKKHSGYSEEAGYESVQIMRERGGLPEAIFCTNDAQAIGVIHALDELNLRIPDDIAVMGYDNIKTAQYLGLSTIDQQMYEVGTEAISRITKMIKDKDRSLVQKEIEPKLIVRKSTRKP</sequence>
<protein>
    <submittedName>
        <fullName evidence="5">LacI family DNA-binding transcriptional regulator</fullName>
    </submittedName>
</protein>
<dbReference type="PRINTS" id="PR00036">
    <property type="entry name" value="HTHLACI"/>
</dbReference>
<dbReference type="SMART" id="SM00354">
    <property type="entry name" value="HTH_LACI"/>
    <property type="match status" value="1"/>
</dbReference>
<dbReference type="InterPro" id="IPR046335">
    <property type="entry name" value="LacI/GalR-like_sensor"/>
</dbReference>
<dbReference type="CDD" id="cd06267">
    <property type="entry name" value="PBP1_LacI_sugar_binding-like"/>
    <property type="match status" value="1"/>
</dbReference>
<dbReference type="Pfam" id="PF00356">
    <property type="entry name" value="LacI"/>
    <property type="match status" value="1"/>
</dbReference>
<dbReference type="Proteomes" id="UP000673975">
    <property type="component" value="Unassembled WGS sequence"/>
</dbReference>
<evidence type="ECO:0000256" key="1">
    <source>
        <dbReference type="ARBA" id="ARBA00023015"/>
    </source>
</evidence>